<reference evidence="1 2" key="1">
    <citation type="submission" date="2016-07" db="EMBL/GenBank/DDBJ databases">
        <title>Genomic analysis of zinc-resistant bacterium Mucilaginibacter pedocola TBZ30.</title>
        <authorList>
            <person name="Huang J."/>
            <person name="Tang J."/>
        </authorList>
    </citation>
    <scope>NUCLEOTIDE SEQUENCE [LARGE SCALE GENOMIC DNA]</scope>
    <source>
        <strain evidence="1 2">TBZ30</strain>
    </source>
</reference>
<dbReference type="RefSeq" id="WP_078346972.1">
    <property type="nucleotide sequence ID" value="NZ_MBTF01000003.1"/>
</dbReference>
<dbReference type="Pfam" id="PF25270">
    <property type="entry name" value="Khk"/>
    <property type="match status" value="1"/>
</dbReference>
<keyword evidence="2" id="KW-1185">Reference proteome</keyword>
<protein>
    <recommendedName>
        <fullName evidence="3">Carbohydrate kinase PfkB domain-containing protein</fullName>
    </recommendedName>
</protein>
<dbReference type="EMBL" id="MBTF01000003">
    <property type="protein sequence ID" value="OOQ61146.1"/>
    <property type="molecule type" value="Genomic_DNA"/>
</dbReference>
<comment type="caution">
    <text evidence="1">The sequence shown here is derived from an EMBL/GenBank/DDBJ whole genome shotgun (WGS) entry which is preliminary data.</text>
</comment>
<organism evidence="1 2">
    <name type="scientific">Mucilaginibacter pedocola</name>
    <dbReference type="NCBI Taxonomy" id="1792845"/>
    <lineage>
        <taxon>Bacteria</taxon>
        <taxon>Pseudomonadati</taxon>
        <taxon>Bacteroidota</taxon>
        <taxon>Sphingobacteriia</taxon>
        <taxon>Sphingobacteriales</taxon>
        <taxon>Sphingobacteriaceae</taxon>
        <taxon>Mucilaginibacter</taxon>
    </lineage>
</organism>
<accession>A0A1S9PJM8</accession>
<dbReference type="STRING" id="1792845.BC343_22145"/>
<dbReference type="GO" id="GO:0003824">
    <property type="term" value="F:catalytic activity"/>
    <property type="evidence" value="ECO:0007669"/>
    <property type="project" value="UniProtKB-ARBA"/>
</dbReference>
<dbReference type="InterPro" id="IPR057621">
    <property type="entry name" value="Khk_prokaryotic"/>
</dbReference>
<dbReference type="Gene3D" id="3.40.1190.20">
    <property type="match status" value="1"/>
</dbReference>
<evidence type="ECO:0008006" key="3">
    <source>
        <dbReference type="Google" id="ProtNLM"/>
    </source>
</evidence>
<name>A0A1S9PJM8_9SPHI</name>
<gene>
    <name evidence="1" type="ORF">BC343_22145</name>
</gene>
<evidence type="ECO:0000313" key="1">
    <source>
        <dbReference type="EMBL" id="OOQ61146.1"/>
    </source>
</evidence>
<dbReference type="OrthoDB" id="787163at2"/>
<dbReference type="Proteomes" id="UP000189739">
    <property type="component" value="Unassembled WGS sequence"/>
</dbReference>
<dbReference type="AlphaFoldDB" id="A0A1S9PJM8"/>
<proteinExistence type="predicted"/>
<sequence>MKEKLLHIQQRLQSATEVLATKKVVAGFDGFVDSIVKVVNTKTEGGATQFFETIKQFGNYISAKSGSGFSLESEELLLKLGGNMPIMANAMAQAGVTINCVGAFGIPSPHTAFAGMHANCALHSYTNPGFTTAMEFTDGKIMLAQMTDLNHADWDTIKTTVGLSKLREIFADTDLVCLVNWSEPDHSNDMWQGLIEDVLTGSPSDNRNFFIDLSDCSKRSAQSIAFALSLIKQFGKHGRVTLSLNRNEASILYRTIAAENVPDNLQAVGDKLYPLLHVATLIIHTSKASLAWDAEGTYKDIPVFIPNPTISTGAGDNFNAGYCIGQLLGLDAGASLVLANATSNCYITSGESPSLTVLDNYISQLISASL</sequence>
<dbReference type="InterPro" id="IPR029056">
    <property type="entry name" value="Ribokinase-like"/>
</dbReference>
<dbReference type="SUPFAM" id="SSF53613">
    <property type="entry name" value="Ribokinase-like"/>
    <property type="match status" value="1"/>
</dbReference>
<evidence type="ECO:0000313" key="2">
    <source>
        <dbReference type="Proteomes" id="UP000189739"/>
    </source>
</evidence>